<dbReference type="AlphaFoldDB" id="A0A834KW72"/>
<evidence type="ECO:0000256" key="1">
    <source>
        <dbReference type="SAM" id="MobiDB-lite"/>
    </source>
</evidence>
<protein>
    <submittedName>
        <fullName evidence="2">Uncharacterized protein</fullName>
    </submittedName>
</protein>
<accession>A0A834KW72</accession>
<reference evidence="2" key="1">
    <citation type="journal article" name="BMC Genomics">
        <title>Long-read sequencing and de novo genome assembly of marine medaka (Oryzias melastigma).</title>
        <authorList>
            <person name="Liang P."/>
            <person name="Saqib H.S.A."/>
            <person name="Ni X."/>
            <person name="Shen Y."/>
        </authorList>
    </citation>
    <scope>NUCLEOTIDE SEQUENCE</scope>
    <source>
        <strain evidence="2">Bigg-433</strain>
    </source>
</reference>
<comment type="caution">
    <text evidence="2">The sequence shown here is derived from an EMBL/GenBank/DDBJ whole genome shotgun (WGS) entry which is preliminary data.</text>
</comment>
<gene>
    <name evidence="2" type="ORF">FQA47_001871</name>
</gene>
<dbReference type="Proteomes" id="UP000646548">
    <property type="component" value="Unassembled WGS sequence"/>
</dbReference>
<feature type="compositionally biased region" description="Basic and acidic residues" evidence="1">
    <location>
        <begin position="72"/>
        <end position="81"/>
    </location>
</feature>
<name>A0A834KW72_ORYME</name>
<sequence length="102" mass="11568">MYKNTVTNIIGLDRLLSKYRLCSYRFMIKKKTSSVHESRPHARAAELQQVYIQEFIGSPETLSTKTPTGLEGHSRTAGPDRETDVLMVLEQSLFHVQDAATQ</sequence>
<organism evidence="2 3">
    <name type="scientific">Oryzias melastigma</name>
    <name type="common">Marine medaka</name>
    <dbReference type="NCBI Taxonomy" id="30732"/>
    <lineage>
        <taxon>Eukaryota</taxon>
        <taxon>Metazoa</taxon>
        <taxon>Chordata</taxon>
        <taxon>Craniata</taxon>
        <taxon>Vertebrata</taxon>
        <taxon>Euteleostomi</taxon>
        <taxon>Actinopterygii</taxon>
        <taxon>Neopterygii</taxon>
        <taxon>Teleostei</taxon>
        <taxon>Neoteleostei</taxon>
        <taxon>Acanthomorphata</taxon>
        <taxon>Ovalentaria</taxon>
        <taxon>Atherinomorphae</taxon>
        <taxon>Beloniformes</taxon>
        <taxon>Adrianichthyidae</taxon>
        <taxon>Oryziinae</taxon>
        <taxon>Oryzias</taxon>
    </lineage>
</organism>
<proteinExistence type="predicted"/>
<feature type="region of interest" description="Disordered" evidence="1">
    <location>
        <begin position="60"/>
        <end position="81"/>
    </location>
</feature>
<evidence type="ECO:0000313" key="3">
    <source>
        <dbReference type="Proteomes" id="UP000646548"/>
    </source>
</evidence>
<dbReference type="EMBL" id="WKFB01000147">
    <property type="protein sequence ID" value="KAF6733961.1"/>
    <property type="molecule type" value="Genomic_DNA"/>
</dbReference>
<evidence type="ECO:0000313" key="2">
    <source>
        <dbReference type="EMBL" id="KAF6733961.1"/>
    </source>
</evidence>